<dbReference type="PROSITE" id="PS50217">
    <property type="entry name" value="BZIP"/>
    <property type="match status" value="1"/>
</dbReference>
<protein>
    <recommendedName>
        <fullName evidence="2">Nuclear factor interleukin-3-regulated protein</fullName>
    </recommendedName>
</protein>
<feature type="region of interest" description="Disordered" evidence="9">
    <location>
        <begin position="134"/>
        <end position="177"/>
    </location>
</feature>
<dbReference type="AlphaFoldDB" id="A0A6P8PI60"/>
<feature type="compositionally biased region" description="Polar residues" evidence="9">
    <location>
        <begin position="164"/>
        <end position="173"/>
    </location>
</feature>
<dbReference type="Pfam" id="PF07716">
    <property type="entry name" value="bZIP_2"/>
    <property type="match status" value="1"/>
</dbReference>
<comment type="similarity">
    <text evidence="1">Belongs to the bZIP family. NFIL3 subfamily.</text>
</comment>
<dbReference type="GeneID" id="117350697"/>
<accession>A0A6P8PI60</accession>
<evidence type="ECO:0000256" key="9">
    <source>
        <dbReference type="SAM" id="MobiDB-lite"/>
    </source>
</evidence>
<keyword evidence="3" id="KW-0805">Transcription regulation</keyword>
<evidence type="ECO:0000256" key="2">
    <source>
        <dbReference type="ARBA" id="ARBA00018259"/>
    </source>
</evidence>
<evidence type="ECO:0000256" key="1">
    <source>
        <dbReference type="ARBA" id="ARBA00006079"/>
    </source>
</evidence>
<dbReference type="InterPro" id="IPR046347">
    <property type="entry name" value="bZIP_sf"/>
</dbReference>
<evidence type="ECO:0000256" key="5">
    <source>
        <dbReference type="ARBA" id="ARBA00023163"/>
    </source>
</evidence>
<dbReference type="InterPro" id="IPR047229">
    <property type="entry name" value="NFIL3-like"/>
</dbReference>
<dbReference type="GO" id="GO:0003700">
    <property type="term" value="F:DNA-binding transcription factor activity"/>
    <property type="evidence" value="ECO:0007669"/>
    <property type="project" value="InterPro"/>
</dbReference>
<dbReference type="FunFam" id="1.20.5.170:FF:000025">
    <property type="entry name" value="nuclear factor interleukin-3-regulated protein-like"/>
    <property type="match status" value="1"/>
</dbReference>
<proteinExistence type="inferred from homology"/>
<keyword evidence="4" id="KW-0238">DNA-binding</keyword>
<evidence type="ECO:0000256" key="6">
    <source>
        <dbReference type="ARBA" id="ARBA00023242"/>
    </source>
</evidence>
<name>A0A6P8PI60_GEOSA</name>
<dbReference type="PROSITE" id="PS00036">
    <property type="entry name" value="BZIP_BASIC"/>
    <property type="match status" value="1"/>
</dbReference>
<comment type="subunit">
    <text evidence="8">Homodimer. Binds DNA as a dimer.</text>
</comment>
<feature type="compositionally biased region" description="Polar residues" evidence="9">
    <location>
        <begin position="134"/>
        <end position="143"/>
    </location>
</feature>
<dbReference type="RefSeq" id="XP_033781085.1">
    <property type="nucleotide sequence ID" value="XM_033925194.1"/>
</dbReference>
<dbReference type="KEGG" id="gsh:117350697"/>
<dbReference type="CDD" id="cd14694">
    <property type="entry name" value="bZIP_NFIL3"/>
    <property type="match status" value="1"/>
</dbReference>
<dbReference type="PANTHER" id="PTHR15284">
    <property type="entry name" value="NUCLEAR FACTOR INTERLEUKIN-3-REGULATED PROTEIN"/>
    <property type="match status" value="1"/>
</dbReference>
<feature type="region of interest" description="Disordered" evidence="9">
    <location>
        <begin position="288"/>
        <end position="320"/>
    </location>
</feature>
<keyword evidence="11" id="KW-1185">Reference proteome</keyword>
<evidence type="ECO:0000256" key="4">
    <source>
        <dbReference type="ARBA" id="ARBA00023125"/>
    </source>
</evidence>
<keyword evidence="5" id="KW-0804">Transcription</keyword>
<dbReference type="Proteomes" id="UP000515159">
    <property type="component" value="Chromosome 16"/>
</dbReference>
<keyword evidence="6" id="KW-0539">Nucleus</keyword>
<evidence type="ECO:0000256" key="8">
    <source>
        <dbReference type="ARBA" id="ARBA00061957"/>
    </source>
</evidence>
<dbReference type="PANTHER" id="PTHR15284:SF4">
    <property type="entry name" value="E4 BINDING PROTEIN 4-2"/>
    <property type="match status" value="1"/>
</dbReference>
<dbReference type="GO" id="GO:0007623">
    <property type="term" value="P:circadian rhythm"/>
    <property type="evidence" value="ECO:0007669"/>
    <property type="project" value="TreeGrafter"/>
</dbReference>
<evidence type="ECO:0000256" key="7">
    <source>
        <dbReference type="ARBA" id="ARBA00053991"/>
    </source>
</evidence>
<comment type="function">
    <text evidence="7">May act as a transcriptional regulator of a number of proteins of the circadian clock.</text>
</comment>
<dbReference type="SUPFAM" id="SSF57959">
    <property type="entry name" value="Leucine zipper domain"/>
    <property type="match status" value="1"/>
</dbReference>
<organism evidence="11 12">
    <name type="scientific">Geotrypetes seraphini</name>
    <name type="common">Gaboon caecilian</name>
    <name type="synonym">Caecilia seraphini</name>
    <dbReference type="NCBI Taxonomy" id="260995"/>
    <lineage>
        <taxon>Eukaryota</taxon>
        <taxon>Metazoa</taxon>
        <taxon>Chordata</taxon>
        <taxon>Craniata</taxon>
        <taxon>Vertebrata</taxon>
        <taxon>Euteleostomi</taxon>
        <taxon>Amphibia</taxon>
        <taxon>Gymnophiona</taxon>
        <taxon>Geotrypetes</taxon>
    </lineage>
</organism>
<dbReference type="GO" id="GO:0005634">
    <property type="term" value="C:nucleus"/>
    <property type="evidence" value="ECO:0007669"/>
    <property type="project" value="TreeGrafter"/>
</dbReference>
<feature type="domain" description="BZIP" evidence="10">
    <location>
        <begin position="46"/>
        <end position="96"/>
    </location>
</feature>
<dbReference type="InterPro" id="IPR047106">
    <property type="entry name" value="NFIL3-like_bZIP"/>
</dbReference>
<sequence>MEELTSYSSCFPIHQGRAVLRVRAPKTKPSLSCRRKREFISEEKKDNCYWEKRRKNNEAAKRSREKRRLNDLVLEGRVMALNEENVQLKTELLQLKLRFGLISASCFMEESQQLGSGNRTGHLYGGYTSGSPATLNSDCSETEQSTRDPANLSLTKYSPRGSLSDMSDGSSRDSPVPSMFSEVQMVGRSLDHELHPAYSIDTDHCRINSECFQTPTTPQCEEFHKQLSPRGGVILFRANGYTLDPQQSQEMWERNPLHGQLDEGSPTTASPLSIAAPTEDQYKISSDSLSCHQSGTLPEAYGRSTATVPHESTVTGSLKPHQEDLLQPVVPQDSLCKGAGPTHVCQTPRSGSPYDVYQSKESDCEQEGALVSPAPTFPMPSDSQQDVRVSALPHKLRLKCREHSSGCQEQGAGGALQSSVVNVDQAQHTRESPEEESQLLQRRLLVSEQLCRGREQLYQATITSGWSEATGLGCPAPSEAAARLRLVYGLREQDCTGLGRALGERCT</sequence>
<evidence type="ECO:0000313" key="12">
    <source>
        <dbReference type="RefSeq" id="XP_033781085.1"/>
    </source>
</evidence>
<reference evidence="12" key="1">
    <citation type="submission" date="2025-08" db="UniProtKB">
        <authorList>
            <consortium name="RefSeq"/>
        </authorList>
    </citation>
    <scope>IDENTIFICATION</scope>
</reference>
<dbReference type="OrthoDB" id="6151507at2759"/>
<dbReference type="InParanoid" id="A0A6P8PI60"/>
<gene>
    <name evidence="12" type="primary">LOC117350697</name>
</gene>
<dbReference type="Gene3D" id="1.20.5.170">
    <property type="match status" value="1"/>
</dbReference>
<feature type="compositionally biased region" description="Polar residues" evidence="9">
    <location>
        <begin position="304"/>
        <end position="316"/>
    </location>
</feature>
<evidence type="ECO:0000313" key="11">
    <source>
        <dbReference type="Proteomes" id="UP000515159"/>
    </source>
</evidence>
<evidence type="ECO:0000259" key="10">
    <source>
        <dbReference type="PROSITE" id="PS50217"/>
    </source>
</evidence>
<evidence type="ECO:0000256" key="3">
    <source>
        <dbReference type="ARBA" id="ARBA00023015"/>
    </source>
</evidence>
<dbReference type="SMART" id="SM00338">
    <property type="entry name" value="BRLZ"/>
    <property type="match status" value="1"/>
</dbReference>
<dbReference type="InterPro" id="IPR004827">
    <property type="entry name" value="bZIP"/>
</dbReference>
<dbReference type="GO" id="GO:0003677">
    <property type="term" value="F:DNA binding"/>
    <property type="evidence" value="ECO:0007669"/>
    <property type="project" value="UniProtKB-KW"/>
</dbReference>